<dbReference type="AlphaFoldDB" id="A0A6N7PH06"/>
<dbReference type="PANTHER" id="PTHR43581:SF4">
    <property type="entry name" value="ATP_GTP PHOSPHATASE"/>
    <property type="match status" value="1"/>
</dbReference>
<dbReference type="InterPro" id="IPR027417">
    <property type="entry name" value="P-loop_NTPase"/>
</dbReference>
<dbReference type="PANTHER" id="PTHR43581">
    <property type="entry name" value="ATP/GTP PHOSPHATASE"/>
    <property type="match status" value="1"/>
</dbReference>
<feature type="domain" description="AAA+ ATPase" evidence="1">
    <location>
        <begin position="21"/>
        <end position="293"/>
    </location>
</feature>
<dbReference type="OrthoDB" id="3322489at2"/>
<reference evidence="2 3" key="1">
    <citation type="submission" date="2019-10" db="EMBL/GenBank/DDBJ databases">
        <title>A soil myxobacterium in the family Polyangiaceae.</title>
        <authorList>
            <person name="Li Y."/>
            <person name="Wang J."/>
        </authorList>
    </citation>
    <scope>NUCLEOTIDE SEQUENCE [LARGE SCALE GENOMIC DNA]</scope>
    <source>
        <strain evidence="2 3">DSM 14734</strain>
    </source>
</reference>
<dbReference type="SMART" id="SM00382">
    <property type="entry name" value="AAA"/>
    <property type="match status" value="1"/>
</dbReference>
<comment type="caution">
    <text evidence="2">The sequence shown here is derived from an EMBL/GenBank/DDBJ whole genome shotgun (WGS) entry which is preliminary data.</text>
</comment>
<dbReference type="Pfam" id="PF13304">
    <property type="entry name" value="AAA_21"/>
    <property type="match status" value="1"/>
</dbReference>
<dbReference type="EMBL" id="WJIE01000001">
    <property type="protein sequence ID" value="MRG91343.1"/>
    <property type="molecule type" value="Genomic_DNA"/>
</dbReference>
<protein>
    <submittedName>
        <fullName evidence="2">AAA family ATPase</fullName>
    </submittedName>
</protein>
<dbReference type="InterPro" id="IPR041685">
    <property type="entry name" value="AAA_GajA/Old/RecF-like"/>
</dbReference>
<evidence type="ECO:0000259" key="1">
    <source>
        <dbReference type="SMART" id="SM00382"/>
    </source>
</evidence>
<accession>A0A6N7PH06</accession>
<evidence type="ECO:0000313" key="2">
    <source>
        <dbReference type="EMBL" id="MRG91343.1"/>
    </source>
</evidence>
<keyword evidence="3" id="KW-1185">Reference proteome</keyword>
<dbReference type="InterPro" id="IPR003959">
    <property type="entry name" value="ATPase_AAA_core"/>
</dbReference>
<dbReference type="GO" id="GO:0016887">
    <property type="term" value="F:ATP hydrolysis activity"/>
    <property type="evidence" value="ECO:0007669"/>
    <property type="project" value="InterPro"/>
</dbReference>
<dbReference type="Proteomes" id="UP000440224">
    <property type="component" value="Unassembled WGS sequence"/>
</dbReference>
<evidence type="ECO:0000313" key="3">
    <source>
        <dbReference type="Proteomes" id="UP000440224"/>
    </source>
</evidence>
<dbReference type="InterPro" id="IPR051396">
    <property type="entry name" value="Bact_Antivir_Def_Nuclease"/>
</dbReference>
<dbReference type="RefSeq" id="WP_153818145.1">
    <property type="nucleotide sequence ID" value="NZ_WJIE01000001.1"/>
</dbReference>
<name>A0A6N7PH06_9BACT</name>
<dbReference type="Gene3D" id="3.40.50.300">
    <property type="entry name" value="P-loop containing nucleotide triphosphate hydrolases"/>
    <property type="match status" value="2"/>
</dbReference>
<organism evidence="2 3">
    <name type="scientific">Polyangium spumosum</name>
    <dbReference type="NCBI Taxonomy" id="889282"/>
    <lineage>
        <taxon>Bacteria</taxon>
        <taxon>Pseudomonadati</taxon>
        <taxon>Myxococcota</taxon>
        <taxon>Polyangia</taxon>
        <taxon>Polyangiales</taxon>
        <taxon>Polyangiaceae</taxon>
        <taxon>Polyangium</taxon>
    </lineage>
</organism>
<sequence>MFQSIEIERFRGFSRLALSDLGRVNLVVGENNTGKTSLLEAITLLANPGMIKGLPGLFRANAGDVDERFYRWLPKHGAEVEQSELRAQTSDPSERRVLLVKGGSTSAAGSESMEHAWQQGDIHLFHDKAFTRLFVHAVSVQHRSPDSMVDAFAATVRAYDDEQLLVSLLNQVDGRIRSVRLDAIESKPFIAVDVGLRERIPLSQAGQGIYRLVAIVSALIGRKPDICFIDELENGIHYTALATVWKGVAEIAERLGIQVFATTHSRECLVAAHECFSERESYDLRVIQLYRIGDAAEGRTLDRKHIEAAIAGDIELR</sequence>
<gene>
    <name evidence="2" type="ORF">GF068_05305</name>
</gene>
<proteinExistence type="predicted"/>
<dbReference type="SUPFAM" id="SSF52540">
    <property type="entry name" value="P-loop containing nucleoside triphosphate hydrolases"/>
    <property type="match status" value="1"/>
</dbReference>
<dbReference type="GO" id="GO:0005524">
    <property type="term" value="F:ATP binding"/>
    <property type="evidence" value="ECO:0007669"/>
    <property type="project" value="InterPro"/>
</dbReference>
<dbReference type="Pfam" id="PF13175">
    <property type="entry name" value="AAA_15"/>
    <property type="match status" value="1"/>
</dbReference>
<dbReference type="InterPro" id="IPR003593">
    <property type="entry name" value="AAA+_ATPase"/>
</dbReference>